<gene>
    <name evidence="6" type="ORF">J2W49_002520</name>
</gene>
<dbReference type="Pfam" id="PF00037">
    <property type="entry name" value="Fer4"/>
    <property type="match status" value="2"/>
</dbReference>
<dbReference type="SUPFAM" id="SSF54862">
    <property type="entry name" value="4Fe-4S ferredoxins"/>
    <property type="match status" value="1"/>
</dbReference>
<dbReference type="PROSITE" id="PS51379">
    <property type="entry name" value="4FE4S_FER_2"/>
    <property type="match status" value="4"/>
</dbReference>
<keyword evidence="4" id="KW-0411">Iron-sulfur</keyword>
<dbReference type="InterPro" id="IPR017896">
    <property type="entry name" value="4Fe4S_Fe-S-bd"/>
</dbReference>
<dbReference type="PROSITE" id="PS00198">
    <property type="entry name" value="4FE4S_FER_1"/>
    <property type="match status" value="3"/>
</dbReference>
<feature type="domain" description="4Fe-4S ferredoxin-type" evidence="5">
    <location>
        <begin position="188"/>
        <end position="217"/>
    </location>
</feature>
<evidence type="ECO:0000256" key="4">
    <source>
        <dbReference type="ARBA" id="ARBA00023014"/>
    </source>
</evidence>
<accession>A0ABU1WNE0</accession>
<keyword evidence="1" id="KW-0004">4Fe-4S</keyword>
<evidence type="ECO:0000256" key="1">
    <source>
        <dbReference type="ARBA" id="ARBA00022485"/>
    </source>
</evidence>
<evidence type="ECO:0000256" key="2">
    <source>
        <dbReference type="ARBA" id="ARBA00022723"/>
    </source>
</evidence>
<evidence type="ECO:0000313" key="6">
    <source>
        <dbReference type="EMBL" id="MDR7150562.1"/>
    </source>
</evidence>
<name>A0ABU1WNE0_9BURK</name>
<keyword evidence="2" id="KW-0479">Metal-binding</keyword>
<evidence type="ECO:0000259" key="5">
    <source>
        <dbReference type="PROSITE" id="PS51379"/>
    </source>
</evidence>
<comment type="caution">
    <text evidence="6">The sequence shown here is derived from an EMBL/GenBank/DDBJ whole genome shotgun (WGS) entry which is preliminary data.</text>
</comment>
<dbReference type="InterPro" id="IPR017900">
    <property type="entry name" value="4Fe4S_Fe_S_CS"/>
</dbReference>
<protein>
    <submittedName>
        <fullName evidence="6">Ferredoxin</fullName>
    </submittedName>
</protein>
<dbReference type="InterPro" id="IPR050572">
    <property type="entry name" value="Fe-S_Ferredoxin"/>
</dbReference>
<evidence type="ECO:0000256" key="3">
    <source>
        <dbReference type="ARBA" id="ARBA00023004"/>
    </source>
</evidence>
<feature type="domain" description="4Fe-4S ferredoxin-type" evidence="5">
    <location>
        <begin position="593"/>
        <end position="624"/>
    </location>
</feature>
<dbReference type="Gene3D" id="3.30.70.20">
    <property type="match status" value="3"/>
</dbReference>
<dbReference type="PANTHER" id="PTHR43687:SF4">
    <property type="entry name" value="BLR5484 PROTEIN"/>
    <property type="match status" value="1"/>
</dbReference>
<feature type="domain" description="4Fe-4S ferredoxin-type" evidence="5">
    <location>
        <begin position="564"/>
        <end position="589"/>
    </location>
</feature>
<dbReference type="Pfam" id="PF13187">
    <property type="entry name" value="Fer4_9"/>
    <property type="match status" value="1"/>
</dbReference>
<dbReference type="EMBL" id="JAVDWU010000004">
    <property type="protein sequence ID" value="MDR7150562.1"/>
    <property type="molecule type" value="Genomic_DNA"/>
</dbReference>
<organism evidence="6 7">
    <name type="scientific">Hydrogenophaga palleronii</name>
    <dbReference type="NCBI Taxonomy" id="65655"/>
    <lineage>
        <taxon>Bacteria</taxon>
        <taxon>Pseudomonadati</taxon>
        <taxon>Pseudomonadota</taxon>
        <taxon>Betaproteobacteria</taxon>
        <taxon>Burkholderiales</taxon>
        <taxon>Comamonadaceae</taxon>
        <taxon>Hydrogenophaga</taxon>
    </lineage>
</organism>
<keyword evidence="3" id="KW-0408">Iron</keyword>
<dbReference type="PANTHER" id="PTHR43687">
    <property type="entry name" value="ADENYLYLSULFATE REDUCTASE, BETA SUBUNIT"/>
    <property type="match status" value="1"/>
</dbReference>
<reference evidence="6 7" key="1">
    <citation type="submission" date="2023-07" db="EMBL/GenBank/DDBJ databases">
        <title>Sorghum-associated microbial communities from plants grown in Nebraska, USA.</title>
        <authorList>
            <person name="Schachtman D."/>
        </authorList>
    </citation>
    <scope>NUCLEOTIDE SEQUENCE [LARGE SCALE GENOMIC DNA]</scope>
    <source>
        <strain evidence="6 7">4249</strain>
    </source>
</reference>
<feature type="domain" description="4Fe-4S ferredoxin-type" evidence="5">
    <location>
        <begin position="341"/>
        <end position="370"/>
    </location>
</feature>
<keyword evidence="7" id="KW-1185">Reference proteome</keyword>
<evidence type="ECO:0000313" key="7">
    <source>
        <dbReference type="Proteomes" id="UP001265700"/>
    </source>
</evidence>
<dbReference type="Proteomes" id="UP001265700">
    <property type="component" value="Unassembled WGS sequence"/>
</dbReference>
<proteinExistence type="predicted"/>
<sequence length="702" mass="75798">MTTLICNCNQTMPLDPKALGEALDEDLTLHTTLCRRDAPAFQRACRSSEDLVVACTQESRLFTELSEQSEGAVSLDVRPIHFVNIRETGGWGREGAKASPKIAALLAAARLPDAEPVPTVTYKSSGRLLVIGELDQAERAAGMVADVLEVSLMATGGAGMQARRYPVIAARSAQVRGWLGAFDVSWSTGNPIDLDLCTRCNACVAACPENAIGLDYQIDMNRCKSHRSCVAACEAVGAINFQREPQDHSERFDLVLDLRRDPAFSQHAHPQGYFHLPHGLADAKAMDAMLKLRELVGEFEKPKFFTYKQKVCAHGRNETVGCNACVEICSALAISSDLKRNQIVVNPNLCVGCGACTTVCPTGALSYAYPRASEQGVKLRTLLATYQKAGGKDAALLLHSQEAGASLVGDLGRAASLDKTVRGVPARVIPVPLWHTASIGLDVWLTAFAYGASQVWVLMTGEEAPQYRDAVREQMAVAQAIVTGMGYTGQHFKLIEARDANDLGALDAALGEAPAQGVKRRASFAVQAEKRATLELALDHLLQDSATQARAPEAIALPAASLLGAIHVNKDICTLCLSCVSACPASALQDNTERPQLRFIEKNCVQCGLCATTCPENAITLEPRLLLSEQRKQLRVLNEAQPYQCIRCSKPFGTLKGIEVMLGKLSGHAMFQGEALERLKMCGDCRVVDIYSNPREQHITDI</sequence>